<dbReference type="EMBL" id="RXYT01000162">
    <property type="protein sequence ID" value="RTY40343.1"/>
    <property type="molecule type" value="Genomic_DNA"/>
</dbReference>
<reference evidence="2 3" key="1">
    <citation type="submission" date="2018-12" db="EMBL/GenBank/DDBJ databases">
        <title>Na.</title>
        <authorList>
            <person name="Fouts D.E."/>
            <person name="Sutton G."/>
            <person name="Singh I."/>
            <person name="Nguyen K."/>
        </authorList>
    </citation>
    <scope>NUCLEOTIDE SEQUENCE [LARGE SCALE GENOMIC DNA]</scope>
    <source>
        <strain evidence="2 3">AP274</strain>
    </source>
</reference>
<feature type="compositionally biased region" description="Basic and acidic residues" evidence="1">
    <location>
        <begin position="14"/>
        <end position="27"/>
    </location>
</feature>
<accession>A0A8B3KDE3</accession>
<name>A0A8B3KDE3_SHISO</name>
<evidence type="ECO:0000313" key="2">
    <source>
        <dbReference type="EMBL" id="RTY40343.1"/>
    </source>
</evidence>
<gene>
    <name evidence="2" type="ORF">EKS37_22800</name>
</gene>
<organism evidence="2 3">
    <name type="scientific">Shigella sonnei</name>
    <dbReference type="NCBI Taxonomy" id="624"/>
    <lineage>
        <taxon>Bacteria</taxon>
        <taxon>Pseudomonadati</taxon>
        <taxon>Pseudomonadota</taxon>
        <taxon>Gammaproteobacteria</taxon>
        <taxon>Enterobacterales</taxon>
        <taxon>Enterobacteriaceae</taxon>
        <taxon>Shigella</taxon>
    </lineage>
</organism>
<proteinExistence type="predicted"/>
<protein>
    <submittedName>
        <fullName evidence="2">Uncharacterized protein</fullName>
    </submittedName>
</protein>
<sequence length="76" mass="9014">MNCVKLRKKLRKNNRQEKEKTMSETKKPIPRTYLHVDPEIFKVLFAEAKKRQIMVSDLMLEIITEAAENIKQKKGK</sequence>
<evidence type="ECO:0000313" key="3">
    <source>
        <dbReference type="Proteomes" id="UP000267101"/>
    </source>
</evidence>
<evidence type="ECO:0000256" key="1">
    <source>
        <dbReference type="SAM" id="MobiDB-lite"/>
    </source>
</evidence>
<comment type="caution">
    <text evidence="2">The sequence shown here is derived from an EMBL/GenBank/DDBJ whole genome shotgun (WGS) entry which is preliminary data.</text>
</comment>
<dbReference type="AlphaFoldDB" id="A0A8B3KDE3"/>
<feature type="compositionally biased region" description="Basic residues" evidence="1">
    <location>
        <begin position="1"/>
        <end position="13"/>
    </location>
</feature>
<dbReference type="Proteomes" id="UP000267101">
    <property type="component" value="Unassembled WGS sequence"/>
</dbReference>
<feature type="region of interest" description="Disordered" evidence="1">
    <location>
        <begin position="1"/>
        <end position="29"/>
    </location>
</feature>